<comment type="caution">
    <text evidence="6">The sequence shown here is derived from an EMBL/GenBank/DDBJ whole genome shotgun (WGS) entry which is preliminary data.</text>
</comment>
<evidence type="ECO:0000259" key="5">
    <source>
        <dbReference type="Pfam" id="PF08540"/>
    </source>
</evidence>
<dbReference type="AlphaFoldDB" id="A0A438J9T8"/>
<dbReference type="SUPFAM" id="SSF53901">
    <property type="entry name" value="Thiolase-like"/>
    <property type="match status" value="1"/>
</dbReference>
<evidence type="ECO:0000256" key="1">
    <source>
        <dbReference type="ARBA" id="ARBA00007061"/>
    </source>
</evidence>
<sequence>MSSMMLITMVVTKNHILYNQVQDLQDLFYDNHFIIASSLNSLTVVTSLLEKYGIDPKQIGRLEVGSETVIDKSKSIKTFLMQIFEISVFSCIYMALSSCKISRNVEIMTSKVLIQVMHAMGELQLYSTVSTRWRVVHGMDAMDLLFVQTVRIEKYKVTAVGLLSLLVHVYAEEPTRPTRGAAAIAMLVGPDAPIAFESKLRGSHMSHAYDFHKPNLASEYLVILLAPSFPFVLLSIVLHCQH</sequence>
<dbReference type="GO" id="GO:0010142">
    <property type="term" value="P:farnesyl diphosphate biosynthetic process, mevalonate pathway"/>
    <property type="evidence" value="ECO:0007669"/>
    <property type="project" value="InterPro"/>
</dbReference>
<dbReference type="GO" id="GO:0004421">
    <property type="term" value="F:hydroxymethylglutaryl-CoA synthase activity"/>
    <property type="evidence" value="ECO:0007669"/>
    <property type="project" value="InterPro"/>
</dbReference>
<dbReference type="InterPro" id="IPR016039">
    <property type="entry name" value="Thiolase-like"/>
</dbReference>
<accession>A0A438J9T8</accession>
<organism evidence="6 7">
    <name type="scientific">Vitis vinifera</name>
    <name type="common">Grape</name>
    <dbReference type="NCBI Taxonomy" id="29760"/>
    <lineage>
        <taxon>Eukaryota</taxon>
        <taxon>Viridiplantae</taxon>
        <taxon>Streptophyta</taxon>
        <taxon>Embryophyta</taxon>
        <taxon>Tracheophyta</taxon>
        <taxon>Spermatophyta</taxon>
        <taxon>Magnoliopsida</taxon>
        <taxon>eudicotyledons</taxon>
        <taxon>Gunneridae</taxon>
        <taxon>Pentapetalae</taxon>
        <taxon>rosids</taxon>
        <taxon>Vitales</taxon>
        <taxon>Vitaceae</taxon>
        <taxon>Viteae</taxon>
        <taxon>Vitis</taxon>
    </lineage>
</organism>
<gene>
    <name evidence="6" type="primary">HMGS_1</name>
    <name evidence="6" type="ORF">CK203_027378</name>
</gene>
<keyword evidence="3" id="KW-0812">Transmembrane</keyword>
<dbReference type="Proteomes" id="UP000288805">
    <property type="component" value="Unassembled WGS sequence"/>
</dbReference>
<keyword evidence="3" id="KW-1133">Transmembrane helix</keyword>
<dbReference type="EMBL" id="QGNW01000055">
    <property type="protein sequence ID" value="RVX05724.1"/>
    <property type="molecule type" value="Genomic_DNA"/>
</dbReference>
<dbReference type="PANTHER" id="PTHR43323:SF2">
    <property type="entry name" value="HYDROXYMETHYLGLUTARYL-COA SYNTHASE"/>
    <property type="match status" value="1"/>
</dbReference>
<reference evidence="6 7" key="1">
    <citation type="journal article" date="2018" name="PLoS Genet.">
        <title>Population sequencing reveals clonal diversity and ancestral inbreeding in the grapevine cultivar Chardonnay.</title>
        <authorList>
            <person name="Roach M.J."/>
            <person name="Johnson D.L."/>
            <person name="Bohlmann J."/>
            <person name="van Vuuren H.J."/>
            <person name="Jones S.J."/>
            <person name="Pretorius I.S."/>
            <person name="Schmidt S.A."/>
            <person name="Borneman A.R."/>
        </authorList>
    </citation>
    <scope>NUCLEOTIDE SEQUENCE [LARGE SCALE GENOMIC DNA]</scope>
    <source>
        <strain evidence="7">cv. Chardonnay</strain>
        <tissue evidence="6">Leaf</tissue>
    </source>
</reference>
<dbReference type="GO" id="GO:0006084">
    <property type="term" value="P:acetyl-CoA metabolic process"/>
    <property type="evidence" value="ECO:0007669"/>
    <property type="project" value="InterPro"/>
</dbReference>
<evidence type="ECO:0000256" key="3">
    <source>
        <dbReference type="SAM" id="Phobius"/>
    </source>
</evidence>
<dbReference type="Pfam" id="PF01154">
    <property type="entry name" value="HMG_CoA_synt_N"/>
    <property type="match status" value="1"/>
</dbReference>
<keyword evidence="3" id="KW-0472">Membrane</keyword>
<feature type="transmembrane region" description="Helical" evidence="3">
    <location>
        <begin position="220"/>
        <end position="240"/>
    </location>
</feature>
<protein>
    <submittedName>
        <fullName evidence="6">Hydroxymethylglutaryl-CoA synthase</fullName>
    </submittedName>
</protein>
<dbReference type="InterPro" id="IPR013528">
    <property type="entry name" value="HMG_CoA_synth_N"/>
</dbReference>
<evidence type="ECO:0000259" key="4">
    <source>
        <dbReference type="Pfam" id="PF01154"/>
    </source>
</evidence>
<proteinExistence type="inferred from homology"/>
<feature type="domain" description="Hydroxymethylglutaryl-coenzyme A synthase N-terminal" evidence="4">
    <location>
        <begin position="41"/>
        <end position="87"/>
    </location>
</feature>
<evidence type="ECO:0000313" key="6">
    <source>
        <dbReference type="EMBL" id="RVX05724.1"/>
    </source>
</evidence>
<evidence type="ECO:0000313" key="7">
    <source>
        <dbReference type="Proteomes" id="UP000288805"/>
    </source>
</evidence>
<dbReference type="Gene3D" id="3.40.47.10">
    <property type="match status" value="2"/>
</dbReference>
<comment type="similarity">
    <text evidence="1">Belongs to the thiolase-like superfamily. HMG-CoA synthase family.</text>
</comment>
<name>A0A438J9T8_VITVI</name>
<dbReference type="InterPro" id="IPR013746">
    <property type="entry name" value="HMG_CoA_synt_C_dom"/>
</dbReference>
<dbReference type="Pfam" id="PF08540">
    <property type="entry name" value="HMG_CoA_synt_C"/>
    <property type="match status" value="1"/>
</dbReference>
<evidence type="ECO:0000256" key="2">
    <source>
        <dbReference type="ARBA" id="ARBA00022679"/>
    </source>
</evidence>
<keyword evidence="2" id="KW-0808">Transferase</keyword>
<feature type="domain" description="Hydroxymethylglutaryl-coenzyme A synthase C-terminal" evidence="5">
    <location>
        <begin position="194"/>
        <end position="222"/>
    </location>
</feature>
<dbReference type="PANTHER" id="PTHR43323">
    <property type="entry name" value="3-HYDROXY-3-METHYLGLUTARYL COENZYME A SYNTHASE"/>
    <property type="match status" value="1"/>
</dbReference>